<dbReference type="GO" id="GO:0055052">
    <property type="term" value="C:ATP-binding cassette (ABC) transporter complex, substrate-binding subunit-containing"/>
    <property type="evidence" value="ECO:0007669"/>
    <property type="project" value="TreeGrafter"/>
</dbReference>
<evidence type="ECO:0000313" key="5">
    <source>
        <dbReference type="EMBL" id="SDC99725.1"/>
    </source>
</evidence>
<feature type="chain" id="PRO_5039255223" evidence="4">
    <location>
        <begin position="30"/>
        <end position="424"/>
    </location>
</feature>
<dbReference type="Pfam" id="PF01547">
    <property type="entry name" value="SBP_bac_1"/>
    <property type="match status" value="1"/>
</dbReference>
<proteinExistence type="inferred from homology"/>
<dbReference type="GO" id="GO:0042956">
    <property type="term" value="P:maltodextrin transmembrane transport"/>
    <property type="evidence" value="ECO:0007669"/>
    <property type="project" value="TreeGrafter"/>
</dbReference>
<dbReference type="AlphaFoldDB" id="A0A1G6R6K6"/>
<evidence type="ECO:0000313" key="6">
    <source>
        <dbReference type="Proteomes" id="UP000199501"/>
    </source>
</evidence>
<dbReference type="EMBL" id="FMZZ01000006">
    <property type="protein sequence ID" value="SDC99725.1"/>
    <property type="molecule type" value="Genomic_DNA"/>
</dbReference>
<keyword evidence="2" id="KW-0813">Transport</keyword>
<dbReference type="SUPFAM" id="SSF53850">
    <property type="entry name" value="Periplasmic binding protein-like II"/>
    <property type="match status" value="1"/>
</dbReference>
<dbReference type="STRING" id="1271860.SAMN05216174_106152"/>
<dbReference type="CDD" id="cd14750">
    <property type="entry name" value="PBP2_TMBP"/>
    <property type="match status" value="1"/>
</dbReference>
<dbReference type="GO" id="GO:0015768">
    <property type="term" value="P:maltose transport"/>
    <property type="evidence" value="ECO:0007669"/>
    <property type="project" value="TreeGrafter"/>
</dbReference>
<dbReference type="PROSITE" id="PS51257">
    <property type="entry name" value="PROKAR_LIPOPROTEIN"/>
    <property type="match status" value="1"/>
</dbReference>
<protein>
    <submittedName>
        <fullName evidence="5">Carbohydrate ABC transporter substrate-binding protein, CUT1 family</fullName>
    </submittedName>
</protein>
<evidence type="ECO:0000256" key="1">
    <source>
        <dbReference type="ARBA" id="ARBA00008520"/>
    </source>
</evidence>
<dbReference type="PANTHER" id="PTHR30061:SF50">
    <property type="entry name" value="MALTOSE_MALTODEXTRIN-BINDING PERIPLASMIC PROTEIN"/>
    <property type="match status" value="1"/>
</dbReference>
<accession>A0A1G6R6K6</accession>
<gene>
    <name evidence="5" type="ORF">SAMN05216174_106152</name>
</gene>
<dbReference type="Proteomes" id="UP000199501">
    <property type="component" value="Unassembled WGS sequence"/>
</dbReference>
<evidence type="ECO:0000256" key="4">
    <source>
        <dbReference type="SAM" id="SignalP"/>
    </source>
</evidence>
<dbReference type="InterPro" id="IPR006059">
    <property type="entry name" value="SBP"/>
</dbReference>
<evidence type="ECO:0000256" key="2">
    <source>
        <dbReference type="ARBA" id="ARBA00022448"/>
    </source>
</evidence>
<dbReference type="Gene3D" id="3.40.190.10">
    <property type="entry name" value="Periplasmic binding protein-like II"/>
    <property type="match status" value="2"/>
</dbReference>
<dbReference type="PANTHER" id="PTHR30061">
    <property type="entry name" value="MALTOSE-BINDING PERIPLASMIC PROTEIN"/>
    <property type="match status" value="1"/>
</dbReference>
<keyword evidence="6" id="KW-1185">Reference proteome</keyword>
<dbReference type="RefSeq" id="WP_091450562.1">
    <property type="nucleotide sequence ID" value="NZ_FMZZ01000006.1"/>
</dbReference>
<keyword evidence="3 4" id="KW-0732">Signal</keyword>
<dbReference type="GO" id="GO:1901982">
    <property type="term" value="F:maltose binding"/>
    <property type="evidence" value="ECO:0007669"/>
    <property type="project" value="TreeGrafter"/>
</dbReference>
<comment type="similarity">
    <text evidence="1">Belongs to the bacterial solute-binding protein 1 family.</text>
</comment>
<feature type="signal peptide" evidence="4">
    <location>
        <begin position="1"/>
        <end position="29"/>
    </location>
</feature>
<reference evidence="6" key="1">
    <citation type="submission" date="2016-10" db="EMBL/GenBank/DDBJ databases">
        <authorList>
            <person name="Varghese N."/>
            <person name="Submissions S."/>
        </authorList>
    </citation>
    <scope>NUCLEOTIDE SEQUENCE [LARGE SCALE GENOMIC DNA]</scope>
    <source>
        <strain evidence="6">IBRC-M 10403</strain>
    </source>
</reference>
<dbReference type="OrthoDB" id="3495561at2"/>
<organism evidence="5 6">
    <name type="scientific">Actinokineospora iranica</name>
    <dbReference type="NCBI Taxonomy" id="1271860"/>
    <lineage>
        <taxon>Bacteria</taxon>
        <taxon>Bacillati</taxon>
        <taxon>Actinomycetota</taxon>
        <taxon>Actinomycetes</taxon>
        <taxon>Pseudonocardiales</taxon>
        <taxon>Pseudonocardiaceae</taxon>
        <taxon>Actinokineospora</taxon>
    </lineage>
</organism>
<sequence>MRSGHHRVRGRRRLGVALGAALIASPLLGACGSDSGGVTVNVYYAAEENFDKVVAQCDKAAGGRYRVMLNGLPREADGQREQMVRRLAAGDTDMDVLGLDVTWVAEFAEAGWIAEWTGQDKAEVENGTLAGPLETARWKDKLYAAPKNTNVQLLWYRDDLVPEPPETWGEMLSTAERLRSEGKPSTVLMTGAQYEGLVVQFATLVAGAGGKILSADSTRAVVDDGAVKALGALKDLATSPVASASLSNAKEDDVRLAFESGSAAFQLNWPFVYAAMRKANPELAKRFKWAPYPSIEPGNTGTATIGGYNLAVSEYSTHKPEAFEVAKCLRDAASQKYSAINSGVPPTIESVYDDPEMAERYPMRDTILAQLKKAAVRPITPAYQNVSTLISTILSPPSAIDPPATAARLRAELQDALDSKGVLP</sequence>
<evidence type="ECO:0000256" key="3">
    <source>
        <dbReference type="ARBA" id="ARBA00022729"/>
    </source>
</evidence>
<name>A0A1G6R6K6_9PSEU</name>